<feature type="chain" id="PRO_5046567714" evidence="1">
    <location>
        <begin position="21"/>
        <end position="420"/>
    </location>
</feature>
<dbReference type="EMBL" id="CP150096">
    <property type="protein sequence ID" value="WZN46745.1"/>
    <property type="molecule type" value="Genomic_DNA"/>
</dbReference>
<dbReference type="Proteomes" id="UP001449657">
    <property type="component" value="Chromosome"/>
</dbReference>
<dbReference type="InterPro" id="IPR050789">
    <property type="entry name" value="Diverse_Enzym_Activities"/>
</dbReference>
<keyword evidence="1" id="KW-0732">Signal</keyword>
<keyword evidence="3" id="KW-0378">Hydrolase</keyword>
<keyword evidence="4" id="KW-1185">Reference proteome</keyword>
<dbReference type="Pfam" id="PF00144">
    <property type="entry name" value="Beta-lactamase"/>
    <property type="match status" value="1"/>
</dbReference>
<organism evidence="3 4">
    <name type="scientific">Chitinophaga caseinilytica</name>
    <dbReference type="NCBI Taxonomy" id="2267521"/>
    <lineage>
        <taxon>Bacteria</taxon>
        <taxon>Pseudomonadati</taxon>
        <taxon>Bacteroidota</taxon>
        <taxon>Chitinophagia</taxon>
        <taxon>Chitinophagales</taxon>
        <taxon>Chitinophagaceae</taxon>
        <taxon>Chitinophaga</taxon>
    </lineage>
</organism>
<gene>
    <name evidence="3" type="ORF">WJU22_00920</name>
</gene>
<protein>
    <submittedName>
        <fullName evidence="3">Serine hydrolase domain-containing protein</fullName>
        <ecNumber evidence="3">3.1.1.103</ecNumber>
    </submittedName>
</protein>
<sequence length="420" mass="46361">MKNTTMLALGALLLTQPVFSQQPAPTTFQEARIDSLAQRLVRTGKVQGVNLLFSQNGKIIYRKAFGKADENRPLQTGDIFRIASQTKAITSLAVMMLWEEGRFLLDEPVSNYIPAFANLRVIKDFNAADTTYTSVAPNRPVTVRDLLRHTSGISYPLITGDPRFQAIFAKHKVPTGIGSPGNLKNFVDQIALQPLVHNPGEAFTYGLNIDVLGRLVEIWSGQPLEVFFRERIFRPLEMNDTYFRVPDDKAKRLVPVFSATGGRLHRQTAPIYEGNDAGYPLQDGIIVSGGAGLSSTTADYAKFLQLLLDGGVYKGKRIIGNAAIRLMTTPQIPQGATAKWDWPDFSFGLGFSLVTPQNQAAGPVPEGSFFWGGAFNTHYWADPANDIVGIVFTQEYAPASYWDLGTLFKNVFYTALEKSK</sequence>
<accession>A0ABZ2Z5C3</accession>
<name>A0ABZ2Z5C3_9BACT</name>
<dbReference type="GO" id="GO:0016787">
    <property type="term" value="F:hydrolase activity"/>
    <property type="evidence" value="ECO:0007669"/>
    <property type="project" value="UniProtKB-KW"/>
</dbReference>
<dbReference type="EC" id="3.1.1.103" evidence="3"/>
<feature type="signal peptide" evidence="1">
    <location>
        <begin position="1"/>
        <end position="20"/>
    </location>
</feature>
<evidence type="ECO:0000256" key="1">
    <source>
        <dbReference type="SAM" id="SignalP"/>
    </source>
</evidence>
<feature type="domain" description="Beta-lactamase-related" evidence="2">
    <location>
        <begin position="34"/>
        <end position="398"/>
    </location>
</feature>
<reference evidence="3 4" key="1">
    <citation type="submission" date="2024-03" db="EMBL/GenBank/DDBJ databases">
        <title>Chitinophaga caseinilytica sp. nov., a casein hydrolysing bacterium isolated from forest soil.</title>
        <authorList>
            <person name="Lee D.S."/>
            <person name="Han D.M."/>
            <person name="Baek J.H."/>
            <person name="Choi D.G."/>
            <person name="Jeon J.H."/>
            <person name="Jeon C.O."/>
        </authorList>
    </citation>
    <scope>NUCLEOTIDE SEQUENCE [LARGE SCALE GENOMIC DNA]</scope>
    <source>
        <strain evidence="3 4">KACC 19118</strain>
    </source>
</reference>
<evidence type="ECO:0000313" key="3">
    <source>
        <dbReference type="EMBL" id="WZN46745.1"/>
    </source>
</evidence>
<proteinExistence type="predicted"/>
<evidence type="ECO:0000313" key="4">
    <source>
        <dbReference type="Proteomes" id="UP001449657"/>
    </source>
</evidence>
<dbReference type="InterPro" id="IPR012338">
    <property type="entry name" value="Beta-lactam/transpept-like"/>
</dbReference>
<dbReference type="RefSeq" id="WP_341841427.1">
    <property type="nucleotide sequence ID" value="NZ_CP149792.1"/>
</dbReference>
<dbReference type="InterPro" id="IPR001466">
    <property type="entry name" value="Beta-lactam-related"/>
</dbReference>
<dbReference type="SUPFAM" id="SSF56601">
    <property type="entry name" value="beta-lactamase/transpeptidase-like"/>
    <property type="match status" value="1"/>
</dbReference>
<dbReference type="Gene3D" id="3.40.710.10">
    <property type="entry name" value="DD-peptidase/beta-lactamase superfamily"/>
    <property type="match status" value="1"/>
</dbReference>
<dbReference type="PANTHER" id="PTHR43283:SF3">
    <property type="entry name" value="BETA-LACTAMASE FAMILY PROTEIN (AFU_ORTHOLOGUE AFUA_5G07500)"/>
    <property type="match status" value="1"/>
</dbReference>
<dbReference type="PANTHER" id="PTHR43283">
    <property type="entry name" value="BETA-LACTAMASE-RELATED"/>
    <property type="match status" value="1"/>
</dbReference>
<evidence type="ECO:0000259" key="2">
    <source>
        <dbReference type="Pfam" id="PF00144"/>
    </source>
</evidence>